<feature type="transmembrane region" description="Helical" evidence="2">
    <location>
        <begin position="72"/>
        <end position="91"/>
    </location>
</feature>
<dbReference type="Pfam" id="PF19029">
    <property type="entry name" value="DUF883_C"/>
    <property type="match status" value="1"/>
</dbReference>
<reference evidence="4 5" key="1">
    <citation type="submission" date="2023-01" db="EMBL/GenBank/DDBJ databases">
        <title>Novel species of the genus Asticcacaulis isolated from rivers.</title>
        <authorList>
            <person name="Lu H."/>
        </authorList>
    </citation>
    <scope>NUCLEOTIDE SEQUENCE [LARGE SCALE GENOMIC DNA]</scope>
    <source>
        <strain evidence="4 5">DXS10W</strain>
    </source>
</reference>
<proteinExistence type="predicted"/>
<feature type="coiled-coil region" evidence="1">
    <location>
        <begin position="36"/>
        <end position="70"/>
    </location>
</feature>
<organism evidence="4 5">
    <name type="scientific">Asticcacaulis currens</name>
    <dbReference type="NCBI Taxonomy" id="2984210"/>
    <lineage>
        <taxon>Bacteria</taxon>
        <taxon>Pseudomonadati</taxon>
        <taxon>Pseudomonadota</taxon>
        <taxon>Alphaproteobacteria</taxon>
        <taxon>Caulobacterales</taxon>
        <taxon>Caulobacteraceae</taxon>
        <taxon>Asticcacaulis</taxon>
    </lineage>
</organism>
<accession>A0ABT5IC28</accession>
<protein>
    <recommendedName>
        <fullName evidence="3">DUF883 domain-containing protein</fullName>
    </recommendedName>
</protein>
<evidence type="ECO:0000259" key="3">
    <source>
        <dbReference type="Pfam" id="PF19029"/>
    </source>
</evidence>
<dbReference type="RefSeq" id="WP_272740497.1">
    <property type="nucleotide sequence ID" value="NZ_JAQQKW010000003.1"/>
</dbReference>
<gene>
    <name evidence="4" type="ORF">PQU94_05525</name>
</gene>
<keyword evidence="1" id="KW-0175">Coiled coil</keyword>
<keyword evidence="2" id="KW-0812">Transmembrane</keyword>
<evidence type="ECO:0000313" key="4">
    <source>
        <dbReference type="EMBL" id="MDC7693739.1"/>
    </source>
</evidence>
<name>A0ABT5IC28_9CAUL</name>
<dbReference type="Proteomes" id="UP001216595">
    <property type="component" value="Unassembled WGS sequence"/>
</dbReference>
<sequence>MADKAPAEALAEKTTRSITDALEYLEDKLKVSQDTRDKINGSIDRLQVILEEARDEAEDKTKVVRRQIRRHPGTSVAIAAAAGVVIGLLLSRRD</sequence>
<feature type="domain" description="DUF883" evidence="3">
    <location>
        <begin position="68"/>
        <end position="93"/>
    </location>
</feature>
<dbReference type="EMBL" id="JAQQKW010000003">
    <property type="protein sequence ID" value="MDC7693739.1"/>
    <property type="molecule type" value="Genomic_DNA"/>
</dbReference>
<keyword evidence="2" id="KW-0472">Membrane</keyword>
<dbReference type="InterPro" id="IPR043605">
    <property type="entry name" value="DUF883_C"/>
</dbReference>
<evidence type="ECO:0000313" key="5">
    <source>
        <dbReference type="Proteomes" id="UP001216595"/>
    </source>
</evidence>
<keyword evidence="5" id="KW-1185">Reference proteome</keyword>
<evidence type="ECO:0000256" key="1">
    <source>
        <dbReference type="SAM" id="Coils"/>
    </source>
</evidence>
<comment type="caution">
    <text evidence="4">The sequence shown here is derived from an EMBL/GenBank/DDBJ whole genome shotgun (WGS) entry which is preliminary data.</text>
</comment>
<keyword evidence="2" id="KW-1133">Transmembrane helix</keyword>
<evidence type="ECO:0000256" key="2">
    <source>
        <dbReference type="SAM" id="Phobius"/>
    </source>
</evidence>